<dbReference type="AlphaFoldDB" id="E1YEL1"/>
<dbReference type="Gene3D" id="1.10.150.20">
    <property type="entry name" value="5' to 3' exonuclease, C-terminal subdomain"/>
    <property type="match status" value="1"/>
</dbReference>
<reference evidence="1" key="1">
    <citation type="journal article" date="2011" name="Environ. Microbiol.">
        <title>Genomic insights into the metabolic potential of the polycyclic aromatic hydrocarbon degrading sulfate-reducing Deltaproteobacterium N47.</title>
        <authorList>
            <person name="Bergmann F."/>
            <person name="Selesi D."/>
            <person name="Weinmaier T."/>
            <person name="Tischler P."/>
            <person name="Rattei T."/>
            <person name="Meckenstock R.U."/>
        </authorList>
    </citation>
    <scope>NUCLEOTIDE SEQUENCE</scope>
</reference>
<dbReference type="InterPro" id="IPR010995">
    <property type="entry name" value="DNA_repair_Rad51/TF_NusA_a-hlx"/>
</dbReference>
<organism evidence="1">
    <name type="scientific">uncultured Desulfobacterium sp</name>
    <dbReference type="NCBI Taxonomy" id="201089"/>
    <lineage>
        <taxon>Bacteria</taxon>
        <taxon>Pseudomonadati</taxon>
        <taxon>Thermodesulfobacteriota</taxon>
        <taxon>Desulfobacteria</taxon>
        <taxon>Desulfobacterales</taxon>
        <taxon>Desulfobacteriaceae</taxon>
        <taxon>Desulfobacterium</taxon>
        <taxon>environmental samples</taxon>
    </lineage>
</organism>
<protein>
    <submittedName>
        <fullName evidence="1">Uncharacterized protein</fullName>
    </submittedName>
</protein>
<dbReference type="SUPFAM" id="SSF47794">
    <property type="entry name" value="Rad51 N-terminal domain-like"/>
    <property type="match status" value="1"/>
</dbReference>
<gene>
    <name evidence="1" type="ORF">N47_P17100</name>
</gene>
<name>E1YEL1_9BACT</name>
<dbReference type="EMBL" id="FR695871">
    <property type="protein sequence ID" value="CBX29005.1"/>
    <property type="molecule type" value="Genomic_DNA"/>
</dbReference>
<sequence>MTTPADLERLQKLLKSLQPLAEKQAGDPVQSQDWNMLARTLISLAQTLLAREMEPTVVPHTHTEQVSLSWLDPKLRNFMEQGPLGDPAITARLLKIEKNSQTIVTRIDSVANDLEKVRNQVSDVSLKDIVRESSVTTLNRKVTSIADGRDDVVQLRTSLNEINKELATVMEAADAFKIDGKVADMTGINNRIKSVEELRKRLTNSSGELLDASKLEIRLADLENTLVTEEELDAAIKNLIDATTKGLLEKVHEESNIALREIIDKQAERIAASLREEVLKKIPEPKQIIEEAVAKQMGILVDQKISTLSNDLDKKIADAKDSILKTVLDSTSSGTGDVKPSFEVDDLTKVYGIGTTFAVRLNEAHINSYKELAALSHDELAEILHVSVDRIKKYQFVEQAKELVLKTERIA</sequence>
<evidence type="ECO:0000313" key="1">
    <source>
        <dbReference type="EMBL" id="CBX29005.1"/>
    </source>
</evidence>
<accession>E1YEL1</accession>
<proteinExistence type="predicted"/>
<dbReference type="GO" id="GO:0000166">
    <property type="term" value="F:nucleotide binding"/>
    <property type="evidence" value="ECO:0007669"/>
    <property type="project" value="InterPro"/>
</dbReference>